<dbReference type="Pfam" id="PF21548">
    <property type="entry name" value="CATSPERB_2nd"/>
    <property type="match status" value="1"/>
</dbReference>
<dbReference type="InterPro" id="IPR053903">
    <property type="entry name" value="CATSPERB_head"/>
</dbReference>
<dbReference type="STRING" id="7739.C3Z523"/>
<feature type="region of interest" description="Disordered" evidence="1">
    <location>
        <begin position="797"/>
        <end position="825"/>
    </location>
</feature>
<feature type="domain" description="CATSPERB Ig-like" evidence="6">
    <location>
        <begin position="432"/>
        <end position="533"/>
    </location>
</feature>
<dbReference type="InterPro" id="IPR048789">
    <property type="entry name" value="CATSPERB_C"/>
</dbReference>
<reference evidence="7" key="1">
    <citation type="journal article" date="2008" name="Nature">
        <title>The amphioxus genome and the evolution of the chordate karyotype.</title>
        <authorList>
            <consortium name="US DOE Joint Genome Institute (JGI-PGF)"/>
            <person name="Putnam N.H."/>
            <person name="Butts T."/>
            <person name="Ferrier D.E.K."/>
            <person name="Furlong R.F."/>
            <person name="Hellsten U."/>
            <person name="Kawashima T."/>
            <person name="Robinson-Rechavi M."/>
            <person name="Shoguchi E."/>
            <person name="Terry A."/>
            <person name="Yu J.-K."/>
            <person name="Benito-Gutierrez E.L."/>
            <person name="Dubchak I."/>
            <person name="Garcia-Fernandez J."/>
            <person name="Gibson-Brown J.J."/>
            <person name="Grigoriev I.V."/>
            <person name="Horton A.C."/>
            <person name="de Jong P.J."/>
            <person name="Jurka J."/>
            <person name="Kapitonov V.V."/>
            <person name="Kohara Y."/>
            <person name="Kuroki Y."/>
            <person name="Lindquist E."/>
            <person name="Lucas S."/>
            <person name="Osoegawa K."/>
            <person name="Pennacchio L.A."/>
            <person name="Salamov A.A."/>
            <person name="Satou Y."/>
            <person name="Sauka-Spengler T."/>
            <person name="Schmutz J."/>
            <person name="Shin-I T."/>
            <person name="Toyoda A."/>
            <person name="Bronner-Fraser M."/>
            <person name="Fujiyama A."/>
            <person name="Holland L.Z."/>
            <person name="Holland P.W.H."/>
            <person name="Satoh N."/>
            <person name="Rokhsar D.S."/>
        </authorList>
    </citation>
    <scope>NUCLEOTIDE SEQUENCE [LARGE SCALE GENOMIC DNA]</scope>
    <source>
        <strain evidence="7">S238N-H82</strain>
        <tissue evidence="7">Testes</tissue>
    </source>
</reference>
<feature type="domain" description="Cation channel sperm-associated protein subunit beta C-terminal" evidence="3">
    <location>
        <begin position="536"/>
        <end position="791"/>
    </location>
</feature>
<dbReference type="Pfam" id="PF22831">
    <property type="entry name" value="CATSPERB_Ig-like"/>
    <property type="match status" value="1"/>
</dbReference>
<evidence type="ECO:0000259" key="3">
    <source>
        <dbReference type="Pfam" id="PF15149"/>
    </source>
</evidence>
<evidence type="ECO:0000256" key="2">
    <source>
        <dbReference type="SAM" id="Phobius"/>
    </source>
</evidence>
<dbReference type="GO" id="GO:0036128">
    <property type="term" value="C:CatSper complex"/>
    <property type="evidence" value="ECO:0007669"/>
    <property type="project" value="InterPro"/>
</dbReference>
<feature type="domain" description="CATSPERB head" evidence="5">
    <location>
        <begin position="162"/>
        <end position="330"/>
    </location>
</feature>
<name>C3Z523_BRAFL</name>
<dbReference type="Pfam" id="PF22830">
    <property type="entry name" value="CATSPERB_head"/>
    <property type="match status" value="1"/>
</dbReference>
<evidence type="ECO:0000313" key="7">
    <source>
        <dbReference type="EMBL" id="EEN52380.1"/>
    </source>
</evidence>
<evidence type="ECO:0000259" key="4">
    <source>
        <dbReference type="Pfam" id="PF21548"/>
    </source>
</evidence>
<evidence type="ECO:0000259" key="5">
    <source>
        <dbReference type="Pfam" id="PF22830"/>
    </source>
</evidence>
<dbReference type="PANTHER" id="PTHR14705:SF0">
    <property type="entry name" value="CATION CHANNEL SPERM-ASSOCIATED AUXILIARY SUBUNIT BETA"/>
    <property type="match status" value="1"/>
</dbReference>
<feature type="transmembrane region" description="Helical" evidence="2">
    <location>
        <begin position="765"/>
        <end position="787"/>
    </location>
</feature>
<dbReference type="PANTHER" id="PTHR14705">
    <property type="entry name" value="CATION CHANNEL SPERM-ASSOCIATED PROTEIN SUBUNIT BETA"/>
    <property type="match status" value="1"/>
</dbReference>
<dbReference type="eggNOG" id="ENOG502QZ5S">
    <property type="taxonomic scope" value="Eukaryota"/>
</dbReference>
<dbReference type="EMBL" id="GG666582">
    <property type="protein sequence ID" value="EEN52380.1"/>
    <property type="molecule type" value="Genomic_DNA"/>
</dbReference>
<feature type="domain" description="Cation channel sperm-associated auxiliary subunit beta 2nd" evidence="4">
    <location>
        <begin position="26"/>
        <end position="110"/>
    </location>
</feature>
<dbReference type="AlphaFoldDB" id="C3Z523"/>
<evidence type="ECO:0008006" key="8">
    <source>
        <dbReference type="Google" id="ProtNLM"/>
    </source>
</evidence>
<gene>
    <name evidence="7" type="ORF">BRAFLDRAFT_76177</name>
</gene>
<accession>C3Z523</accession>
<dbReference type="InterPro" id="IPR048788">
    <property type="entry name" value="CATSPERB_2nd"/>
</dbReference>
<proteinExistence type="predicted"/>
<protein>
    <recommendedName>
        <fullName evidence="8">Cation channel sperm-associated protein subunit beta</fullName>
    </recommendedName>
</protein>
<dbReference type="InParanoid" id="C3Z523"/>
<sequence>MEAGHKDGPRVTVVSRTGGGGQLYSPAEFPPSFTPSGLAFHPVNHFLYAYGSQVFVSLDGGSSFDPILSLPVGQSVSSFDADVHRGAVAMVTSEGDMFYGTAGIPRMSQILQGEVPGTAVLVDNTGQWYQVRVNSSTAGVQTEVMDITGGIQSADTSFSRPLVPQFLSAETIVFHEHKQLQHPWETTGDDLTSGFSQLHVGQKLQLSTSGSALITRVKTEHRRENYTAWARAHVFKPFQCETLSTSPAQAYSVEVACESDGKSLLTLKNVGGSMGWLFSDVGKSLVVATGNNHLLTEVVTMTTARADPVMTCKEVTITAGMWHLYDFNSYREHATVYDQAITISSTTATVTTGYFEFASYHIGLVLQVSTGSATVTGITSVTQVTLLVPGGSMDGSYPAGEWSLQEVRGQQARRKWNITEDECRHIMNVKEAFLTNNLRYLDVREDVRLAANATIAEHAPEVPSERALLVVTFGDPMVFQKIETDAFWDRSGYHHLTLHTVHDLLKQGHSSVTVYLPGASMLCPLTSHTVTLRCQCPPNKHMHYVYHNQFTEEEFLHGHPVDKDGRDLLQTLEVNYRPPSSMGVGIPLSNNIYNADPSQDRPNDFYQVSQETGQFKQCLGKSTRAECGCTKQMKLSSLEKFSDCIDRAHRMLYPAELSVRLQVVRPGTETIELDQPYVVVIEEVNSRSDYVPDSVVTPSLARLRADSKLNHTLMYYSPRKLSVLMTGARLYHFRVSALEGFSYCNLVAEFVIYVDRPPIAYPSEYIMRGGISIMIGMILFLVYLYYLHTHHTPFTRKSTSQHAHLNREQLAGQRRNMSDTDSDED</sequence>
<keyword evidence="2" id="KW-0472">Membrane</keyword>
<keyword evidence="2" id="KW-1133">Transmembrane helix</keyword>
<dbReference type="InterPro" id="IPR028748">
    <property type="entry name" value="CATSPERB"/>
</dbReference>
<evidence type="ECO:0000256" key="1">
    <source>
        <dbReference type="SAM" id="MobiDB-lite"/>
    </source>
</evidence>
<organism>
    <name type="scientific">Branchiostoma floridae</name>
    <name type="common">Florida lancelet</name>
    <name type="synonym">Amphioxus</name>
    <dbReference type="NCBI Taxonomy" id="7739"/>
    <lineage>
        <taxon>Eukaryota</taxon>
        <taxon>Metazoa</taxon>
        <taxon>Chordata</taxon>
        <taxon>Cephalochordata</taxon>
        <taxon>Leptocardii</taxon>
        <taxon>Amphioxiformes</taxon>
        <taxon>Branchiostomatidae</taxon>
        <taxon>Branchiostoma</taxon>
    </lineage>
</organism>
<dbReference type="InterPro" id="IPR053904">
    <property type="entry name" value="CATSPERB_Ig-like"/>
</dbReference>
<keyword evidence="2" id="KW-0812">Transmembrane</keyword>
<dbReference type="Pfam" id="PF15149">
    <property type="entry name" value="CATSPERB_C"/>
    <property type="match status" value="1"/>
</dbReference>
<evidence type="ECO:0000259" key="6">
    <source>
        <dbReference type="Pfam" id="PF22831"/>
    </source>
</evidence>